<evidence type="ECO:0000313" key="4">
    <source>
        <dbReference type="Proteomes" id="UP000298424"/>
    </source>
</evidence>
<dbReference type="Pfam" id="PF09723">
    <property type="entry name" value="Zn_ribbon_8"/>
    <property type="match status" value="1"/>
</dbReference>
<feature type="domain" description="Putative regulatory protein FmdB zinc ribbon" evidence="2">
    <location>
        <begin position="9"/>
        <end position="48"/>
    </location>
</feature>
<dbReference type="NCBIfam" id="TIGR02605">
    <property type="entry name" value="CxxC_CxxC_SSSS"/>
    <property type="match status" value="1"/>
</dbReference>
<dbReference type="SMART" id="SM00834">
    <property type="entry name" value="CxxC_CXXC_SSSS"/>
    <property type="match status" value="1"/>
</dbReference>
<feature type="region of interest" description="Disordered" evidence="1">
    <location>
        <begin position="75"/>
        <end position="101"/>
    </location>
</feature>
<evidence type="ECO:0000259" key="2">
    <source>
        <dbReference type="SMART" id="SM00834"/>
    </source>
</evidence>
<dbReference type="AlphaFoldDB" id="A0A4R8ZDU9"/>
<protein>
    <submittedName>
        <fullName evidence="3">Zinc ribbon domain-containing protein</fullName>
    </submittedName>
</protein>
<evidence type="ECO:0000256" key="1">
    <source>
        <dbReference type="SAM" id="MobiDB-lite"/>
    </source>
</evidence>
<name>A0A4R8ZDU9_9MICO</name>
<gene>
    <name evidence="3" type="ORF">E3T27_14680</name>
</gene>
<reference evidence="3 4" key="1">
    <citation type="submission" date="2019-03" db="EMBL/GenBank/DDBJ databases">
        <title>Genomics of glacier-inhabiting Cryobacterium strains.</title>
        <authorList>
            <person name="Liu Q."/>
            <person name="Xin Y.-H."/>
        </authorList>
    </citation>
    <scope>NUCLEOTIDE SEQUENCE [LARGE SCALE GENOMIC DNA]</scope>
    <source>
        <strain evidence="3 4">TMT1-1</strain>
    </source>
</reference>
<dbReference type="InterPro" id="IPR013429">
    <property type="entry name" value="Regulatory_FmdB_Zinc_ribbon"/>
</dbReference>
<accession>A0A4R8ZDU9</accession>
<comment type="caution">
    <text evidence="3">The sequence shown here is derived from an EMBL/GenBank/DDBJ whole genome shotgun (WGS) entry which is preliminary data.</text>
</comment>
<evidence type="ECO:0000313" key="3">
    <source>
        <dbReference type="EMBL" id="TFD24080.1"/>
    </source>
</evidence>
<proteinExistence type="predicted"/>
<keyword evidence="4" id="KW-1185">Reference proteome</keyword>
<dbReference type="EMBL" id="SOGT01000015">
    <property type="protein sequence ID" value="TFD24080.1"/>
    <property type="molecule type" value="Genomic_DNA"/>
</dbReference>
<dbReference type="OrthoDB" id="9792898at2"/>
<organism evidence="3 4">
    <name type="scientific">Cryobacterium lyxosi</name>
    <dbReference type="NCBI Taxonomy" id="1259228"/>
    <lineage>
        <taxon>Bacteria</taxon>
        <taxon>Bacillati</taxon>
        <taxon>Actinomycetota</taxon>
        <taxon>Actinomycetes</taxon>
        <taxon>Micrococcales</taxon>
        <taxon>Microbacteriaceae</taxon>
        <taxon>Cryobacterium</taxon>
    </lineage>
</organism>
<dbReference type="Proteomes" id="UP000298424">
    <property type="component" value="Unassembled WGS sequence"/>
</dbReference>
<sequence>MKRKEIIIPLYSFRCPDCGEFDADLSLTGNTSDTSCPKCRQNAARVFTAPNFGSRSRALDSAFIQAGRSSEVPEVVRSVPSARRASRGPVRDPRYPRLPTN</sequence>